<proteinExistence type="predicted"/>
<name>A0A6G8IDH4_9BURK</name>
<dbReference type="SMART" id="SM00858">
    <property type="entry name" value="SAF"/>
    <property type="match status" value="1"/>
</dbReference>
<dbReference type="AlphaFoldDB" id="A0A6G8IDH4"/>
<feature type="domain" description="SAF" evidence="1">
    <location>
        <begin position="53"/>
        <end position="117"/>
    </location>
</feature>
<reference evidence="2 3" key="1">
    <citation type="submission" date="2020-03" db="EMBL/GenBank/DDBJ databases">
        <title>Hydrogenophaga sp. nov. isolated from cyanobacterial mat.</title>
        <authorList>
            <person name="Thorat V."/>
            <person name="Kirdat K."/>
            <person name="Tiwarekar B."/>
            <person name="Costa E.D."/>
            <person name="Yadav A."/>
        </authorList>
    </citation>
    <scope>NUCLEOTIDE SEQUENCE [LARGE SCALE GENOMIC DNA]</scope>
    <source>
        <strain evidence="2 3">BA0156</strain>
    </source>
</reference>
<dbReference type="RefSeq" id="WP_166224091.1">
    <property type="nucleotide sequence ID" value="NZ_CP049989.1"/>
</dbReference>
<dbReference type="Pfam" id="PF08666">
    <property type="entry name" value="SAF"/>
    <property type="match status" value="1"/>
</dbReference>
<sequence>MKPPAAFTRLKPNRLWIVLGVALSIGLAAALGARSYLASQLAAIEAQGKGRMVEVVVAKVDLAKGERLSSDNLALRPVPADFVHSLALRPEQFDRVDGKALAFDAKGGEAILLGMVEGTRVPTFSARVAPGRRALTVPVDEINAISGLLEPGDLIDLVLTLEHQGRKRVFPLLQAVTVMATGQRALDDPRSGESRLYATVTLDADPAEARNLIAARELGKLTALLRHPQDKAPLPGAPRDLLAWLAGGGDPLAREVPVLYGGRAGKVAAGDLHLGARPAEPRP</sequence>
<dbReference type="EMBL" id="CP049989">
    <property type="protein sequence ID" value="QIM51076.1"/>
    <property type="molecule type" value="Genomic_DNA"/>
</dbReference>
<dbReference type="KEGG" id="hcz:G9Q37_02455"/>
<evidence type="ECO:0000259" key="1">
    <source>
        <dbReference type="SMART" id="SM00858"/>
    </source>
</evidence>
<evidence type="ECO:0000313" key="3">
    <source>
        <dbReference type="Proteomes" id="UP000503162"/>
    </source>
</evidence>
<protein>
    <submittedName>
        <fullName evidence="2">Flp pilus assembly protein CpaB</fullName>
    </submittedName>
</protein>
<dbReference type="Pfam" id="PF16976">
    <property type="entry name" value="RcpC"/>
    <property type="match status" value="1"/>
</dbReference>
<accession>A0A6G8IDH4</accession>
<dbReference type="InterPro" id="IPR013974">
    <property type="entry name" value="SAF"/>
</dbReference>
<dbReference type="InterPro" id="IPR031571">
    <property type="entry name" value="RcpC_dom"/>
</dbReference>
<evidence type="ECO:0000313" key="2">
    <source>
        <dbReference type="EMBL" id="QIM51076.1"/>
    </source>
</evidence>
<dbReference type="CDD" id="cd11614">
    <property type="entry name" value="SAF_CpaB_FlgA_like"/>
    <property type="match status" value="1"/>
</dbReference>
<dbReference type="Proteomes" id="UP000503162">
    <property type="component" value="Chromosome"/>
</dbReference>
<keyword evidence="3" id="KW-1185">Reference proteome</keyword>
<dbReference type="InterPro" id="IPR017592">
    <property type="entry name" value="Pilus_assmbl_Flp-typ_CpaB"/>
</dbReference>
<organism evidence="2 3">
    <name type="scientific">Hydrogenophaga crocea</name>
    <dbReference type="NCBI Taxonomy" id="2716225"/>
    <lineage>
        <taxon>Bacteria</taxon>
        <taxon>Pseudomonadati</taxon>
        <taxon>Pseudomonadota</taxon>
        <taxon>Betaproteobacteria</taxon>
        <taxon>Burkholderiales</taxon>
        <taxon>Comamonadaceae</taxon>
        <taxon>Hydrogenophaga</taxon>
    </lineage>
</organism>
<gene>
    <name evidence="2" type="primary">cpaB</name>
    <name evidence="2" type="ORF">G9Q37_02455</name>
</gene>
<dbReference type="NCBIfam" id="TIGR03177">
    <property type="entry name" value="pilus_cpaB"/>
    <property type="match status" value="1"/>
</dbReference>